<organism evidence="2 3">
    <name type="scientific">[Torrubiella] hemipterigena</name>
    <dbReference type="NCBI Taxonomy" id="1531966"/>
    <lineage>
        <taxon>Eukaryota</taxon>
        <taxon>Fungi</taxon>
        <taxon>Dikarya</taxon>
        <taxon>Ascomycota</taxon>
        <taxon>Pezizomycotina</taxon>
        <taxon>Sordariomycetes</taxon>
        <taxon>Hypocreomycetidae</taxon>
        <taxon>Hypocreales</taxon>
        <taxon>Clavicipitaceae</taxon>
        <taxon>Clavicipitaceae incertae sedis</taxon>
        <taxon>'Torrubiella' clade</taxon>
    </lineage>
</organism>
<dbReference type="EMBL" id="CDHN01000001">
    <property type="protein sequence ID" value="CEJ81821.1"/>
    <property type="molecule type" value="Genomic_DNA"/>
</dbReference>
<evidence type="ECO:0000256" key="1">
    <source>
        <dbReference type="SAM" id="MobiDB-lite"/>
    </source>
</evidence>
<reference evidence="2 3" key="1">
    <citation type="journal article" date="2015" name="Genome Announc.">
        <title>Draft Genome Sequence and Gene Annotation of the Entomopathogenic Fungus Verticillium hemipterigenum.</title>
        <authorList>
            <person name="Horn F."/>
            <person name="Habel A."/>
            <person name="Scharf D.H."/>
            <person name="Dworschak J."/>
            <person name="Brakhage A.A."/>
            <person name="Guthke R."/>
            <person name="Hertweck C."/>
            <person name="Linde J."/>
        </authorList>
    </citation>
    <scope>NUCLEOTIDE SEQUENCE [LARGE SCALE GENOMIC DNA]</scope>
</reference>
<dbReference type="HOGENOM" id="CLU_2039696_0_0_1"/>
<accession>A0A0A1SUC2</accession>
<proteinExistence type="predicted"/>
<feature type="region of interest" description="Disordered" evidence="1">
    <location>
        <begin position="61"/>
        <end position="86"/>
    </location>
</feature>
<evidence type="ECO:0000313" key="3">
    <source>
        <dbReference type="Proteomes" id="UP000039046"/>
    </source>
</evidence>
<dbReference type="Proteomes" id="UP000039046">
    <property type="component" value="Unassembled WGS sequence"/>
</dbReference>
<evidence type="ECO:0000313" key="2">
    <source>
        <dbReference type="EMBL" id="CEJ81821.1"/>
    </source>
</evidence>
<dbReference type="AlphaFoldDB" id="A0A0A1SUC2"/>
<name>A0A0A1SUC2_9HYPO</name>
<gene>
    <name evidence="2" type="ORF">VHEMI01931</name>
</gene>
<protein>
    <submittedName>
        <fullName evidence="2">Uncharacterized protein</fullName>
    </submittedName>
</protein>
<keyword evidence="3" id="KW-1185">Reference proteome</keyword>
<sequence length="121" mass="13799">MSCCAMLKEGSLGWITTLIHRYLGIRDWQLSADLQDRDRLSAGTAHTVQIVLPGEGKHIHRKTTISTHEPTNNDKGMRRPSSSVQLNHAKPKNYEHSIYVYVLYIQLFLHKGVCFIMRPLG</sequence>